<dbReference type="EC" id="2.7.9.1" evidence="2"/>
<proteinExistence type="predicted"/>
<dbReference type="InterPro" id="IPR036637">
    <property type="entry name" value="Phosphohistidine_dom_sf"/>
</dbReference>
<dbReference type="Gene3D" id="3.30.470.20">
    <property type="entry name" value="ATP-grasp fold, B domain"/>
    <property type="match status" value="1"/>
</dbReference>
<evidence type="ECO:0000259" key="1">
    <source>
        <dbReference type="Pfam" id="PF00391"/>
    </source>
</evidence>
<gene>
    <name evidence="2" type="ORF">AAHA92_16465</name>
</gene>
<keyword evidence="3" id="KW-1185">Reference proteome</keyword>
<evidence type="ECO:0000313" key="3">
    <source>
        <dbReference type="Proteomes" id="UP001567538"/>
    </source>
</evidence>
<sequence length="178" mass="19174">MWVHAAVGILTARGGLTSHVALVALGWGNATSLAARIDAVLFTRNPSIGEKKLYGEFLINAQGEDDVAGIRTPGDIQFTETHLPEAYKELIENLSNWDFGKRTGKGVVKIVTDMVNEGLVDTRQAIKMVEPQHLDQLLYPQFENASLYKGSVLAKGLPASLGATVGQIMVSAEDAEIL</sequence>
<reference evidence="2 3" key="1">
    <citation type="submission" date="2024-06" db="EMBL/GenBank/DDBJ databases">
        <title>A chromosome level genome sequence of Diviner's sage (Salvia divinorum).</title>
        <authorList>
            <person name="Ford S.A."/>
            <person name="Ro D.-K."/>
            <person name="Ness R.W."/>
            <person name="Phillips M.A."/>
        </authorList>
    </citation>
    <scope>NUCLEOTIDE SEQUENCE [LARGE SCALE GENOMIC DNA]</scope>
    <source>
        <strain evidence="2">SAF-2024a</strain>
        <tissue evidence="2">Leaf</tissue>
    </source>
</reference>
<keyword evidence="2" id="KW-0670">Pyruvate</keyword>
<dbReference type="InterPro" id="IPR008279">
    <property type="entry name" value="PEP-util_enz_mobile_dom"/>
</dbReference>
<dbReference type="Pfam" id="PF00391">
    <property type="entry name" value="PEP-utilizers"/>
    <property type="match status" value="1"/>
</dbReference>
<dbReference type="Proteomes" id="UP001567538">
    <property type="component" value="Unassembled WGS sequence"/>
</dbReference>
<dbReference type="Gene3D" id="1.10.189.10">
    <property type="entry name" value="Pyruvate Phosphate Dikinase, domain 2"/>
    <property type="match status" value="1"/>
</dbReference>
<dbReference type="EMBL" id="JBEAFC010000007">
    <property type="protein sequence ID" value="KAL1548199.1"/>
    <property type="molecule type" value="Genomic_DNA"/>
</dbReference>
<organism evidence="2 3">
    <name type="scientific">Salvia divinorum</name>
    <name type="common">Maria pastora</name>
    <name type="synonym">Diviner's sage</name>
    <dbReference type="NCBI Taxonomy" id="28513"/>
    <lineage>
        <taxon>Eukaryota</taxon>
        <taxon>Viridiplantae</taxon>
        <taxon>Streptophyta</taxon>
        <taxon>Embryophyta</taxon>
        <taxon>Tracheophyta</taxon>
        <taxon>Spermatophyta</taxon>
        <taxon>Magnoliopsida</taxon>
        <taxon>eudicotyledons</taxon>
        <taxon>Gunneridae</taxon>
        <taxon>Pentapetalae</taxon>
        <taxon>asterids</taxon>
        <taxon>lamiids</taxon>
        <taxon>Lamiales</taxon>
        <taxon>Lamiaceae</taxon>
        <taxon>Nepetoideae</taxon>
        <taxon>Mentheae</taxon>
        <taxon>Salviinae</taxon>
        <taxon>Salvia</taxon>
        <taxon>Salvia subgen. Calosphace</taxon>
    </lineage>
</organism>
<dbReference type="GO" id="GO:0050242">
    <property type="term" value="F:pyruvate, phosphate dikinase activity"/>
    <property type="evidence" value="ECO:0007669"/>
    <property type="project" value="UniProtKB-EC"/>
</dbReference>
<accession>A0ABD1GYX4</accession>
<name>A0ABD1GYX4_SALDI</name>
<protein>
    <submittedName>
        <fullName evidence="2">Pyruvate, phosphate dikinase</fullName>
        <ecNumber evidence="2">2.7.9.1</ecNumber>
    </submittedName>
</protein>
<dbReference type="SUPFAM" id="SSF52009">
    <property type="entry name" value="Phosphohistidine domain"/>
    <property type="match status" value="1"/>
</dbReference>
<comment type="caution">
    <text evidence="2">The sequence shown here is derived from an EMBL/GenBank/DDBJ whole genome shotgun (WGS) entry which is preliminary data.</text>
</comment>
<dbReference type="InterPro" id="IPR010121">
    <property type="entry name" value="Pyruvate_phosphate_dikinase"/>
</dbReference>
<dbReference type="Gene3D" id="3.50.30.10">
    <property type="entry name" value="Phosphohistidine domain"/>
    <property type="match status" value="1"/>
</dbReference>
<keyword evidence="2" id="KW-0808">Transferase</keyword>
<dbReference type="SUPFAM" id="SSF56059">
    <property type="entry name" value="Glutathione synthetase ATP-binding domain-like"/>
    <property type="match status" value="1"/>
</dbReference>
<evidence type="ECO:0000313" key="2">
    <source>
        <dbReference type="EMBL" id="KAL1548199.1"/>
    </source>
</evidence>
<dbReference type="PANTHER" id="PTHR22931">
    <property type="entry name" value="PHOSPHOENOLPYRUVATE DIKINASE-RELATED"/>
    <property type="match status" value="1"/>
</dbReference>
<dbReference type="AlphaFoldDB" id="A0ABD1GYX4"/>
<dbReference type="PANTHER" id="PTHR22931:SF9">
    <property type="entry name" value="PYRUVATE, PHOSPHATE DIKINASE 1, CHLOROPLASTIC"/>
    <property type="match status" value="1"/>
</dbReference>
<feature type="domain" description="PEP-utilising enzyme mobile" evidence="1">
    <location>
        <begin position="3"/>
        <end position="28"/>
    </location>
</feature>